<name>A0ABT2ZDR9_9RHOB</name>
<gene>
    <name evidence="3" type="ORF">OEW28_11690</name>
</gene>
<dbReference type="Proteomes" id="UP001652542">
    <property type="component" value="Unassembled WGS sequence"/>
</dbReference>
<dbReference type="EMBL" id="JAOWKY010000002">
    <property type="protein sequence ID" value="MCV2869288.1"/>
    <property type="molecule type" value="Genomic_DNA"/>
</dbReference>
<dbReference type="CDD" id="cd07719">
    <property type="entry name" value="arylsulfatase_AtsA-like_MBL-fold"/>
    <property type="match status" value="1"/>
</dbReference>
<reference evidence="3 4" key="1">
    <citation type="submission" date="2022-10" db="EMBL/GenBank/DDBJ databases">
        <title>Defluviimonas sp. nov., isolated from ocean surface water.</title>
        <authorList>
            <person name="He W."/>
            <person name="Wang L."/>
            <person name="Zhang D.-F."/>
        </authorList>
    </citation>
    <scope>NUCLEOTIDE SEQUENCE [LARGE SCALE GENOMIC DNA]</scope>
    <source>
        <strain evidence="3 4">WL0002</strain>
    </source>
</reference>
<evidence type="ECO:0000259" key="2">
    <source>
        <dbReference type="SMART" id="SM00849"/>
    </source>
</evidence>
<dbReference type="PANTHER" id="PTHR46018:SF2">
    <property type="entry name" value="ZINC PHOSPHODIESTERASE ELAC PROTEIN 1"/>
    <property type="match status" value="1"/>
</dbReference>
<dbReference type="RefSeq" id="WP_263734936.1">
    <property type="nucleotide sequence ID" value="NZ_JAOWKY010000002.1"/>
</dbReference>
<keyword evidence="4" id="KW-1185">Reference proteome</keyword>
<organism evidence="3 4">
    <name type="scientific">Albidovulum marisflavi</name>
    <dbReference type="NCBI Taxonomy" id="2984159"/>
    <lineage>
        <taxon>Bacteria</taxon>
        <taxon>Pseudomonadati</taxon>
        <taxon>Pseudomonadota</taxon>
        <taxon>Alphaproteobacteria</taxon>
        <taxon>Rhodobacterales</taxon>
        <taxon>Paracoccaceae</taxon>
        <taxon>Albidovulum</taxon>
    </lineage>
</organism>
<dbReference type="Gene3D" id="3.60.15.10">
    <property type="entry name" value="Ribonuclease Z/Hydroxyacylglutathione hydrolase-like"/>
    <property type="match status" value="1"/>
</dbReference>
<dbReference type="SMART" id="SM00849">
    <property type="entry name" value="Lactamase_B"/>
    <property type="match status" value="1"/>
</dbReference>
<comment type="caution">
    <text evidence="3">The sequence shown here is derived from an EMBL/GenBank/DDBJ whole genome shotgun (WGS) entry which is preliminary data.</text>
</comment>
<evidence type="ECO:0000313" key="3">
    <source>
        <dbReference type="EMBL" id="MCV2869288.1"/>
    </source>
</evidence>
<proteinExistence type="predicted"/>
<dbReference type="InterPro" id="IPR044094">
    <property type="entry name" value="AtsA-like_MBL-fold"/>
</dbReference>
<dbReference type="InterPro" id="IPR036866">
    <property type="entry name" value="RibonucZ/Hydroxyglut_hydro"/>
</dbReference>
<dbReference type="InterPro" id="IPR001279">
    <property type="entry name" value="Metallo-B-lactamas"/>
</dbReference>
<accession>A0ABT2ZDR9</accession>
<sequence>MTSSSIALLGVKGGPAIRPGSSMPTSTLVRMGGRTILVDAGLGTARGVCDQGVGLGEIDTILITHLHGDHILELGPLLYTAWTAGLKRKIVIYGPEGLTTYWAGFTASMVYDIDLRIHDEGHRDLAEFVEFRTIGEGVVIEDAGLVVRAMRNLHPPVTDSFSLRFEAGGKSVVLSGDTTFMPEMSAFARGCDVLVHEVYLDSAIDALCARIGNADKEKKKAHFVRSHCRTEDAGRIAREAGVGMLVFNHFVPGDDPTLSDDDWRAGARNEWDGDIRIGRDGMVIEL</sequence>
<dbReference type="SUPFAM" id="SSF56281">
    <property type="entry name" value="Metallo-hydrolase/oxidoreductase"/>
    <property type="match status" value="1"/>
</dbReference>
<keyword evidence="1" id="KW-0378">Hydrolase</keyword>
<evidence type="ECO:0000256" key="1">
    <source>
        <dbReference type="ARBA" id="ARBA00022801"/>
    </source>
</evidence>
<protein>
    <submittedName>
        <fullName evidence="3">MBL fold metallo-hydrolase</fullName>
    </submittedName>
</protein>
<dbReference type="PANTHER" id="PTHR46018">
    <property type="entry name" value="ZINC PHOSPHODIESTERASE ELAC PROTEIN 1"/>
    <property type="match status" value="1"/>
</dbReference>
<feature type="domain" description="Metallo-beta-lactamase" evidence="2">
    <location>
        <begin position="23"/>
        <end position="227"/>
    </location>
</feature>
<dbReference type="Pfam" id="PF23023">
    <property type="entry name" value="Anti-Pycsar_Apyc1"/>
    <property type="match status" value="1"/>
</dbReference>
<evidence type="ECO:0000313" key="4">
    <source>
        <dbReference type="Proteomes" id="UP001652542"/>
    </source>
</evidence>